<dbReference type="EMBL" id="JBHULC010000027">
    <property type="protein sequence ID" value="MFD2523004.1"/>
    <property type="molecule type" value="Genomic_DNA"/>
</dbReference>
<reference evidence="2" key="1">
    <citation type="journal article" date="2019" name="Int. J. Syst. Evol. Microbiol.">
        <title>The Global Catalogue of Microorganisms (GCM) 10K type strain sequencing project: providing services to taxonomists for standard genome sequencing and annotation.</title>
        <authorList>
            <consortium name="The Broad Institute Genomics Platform"/>
            <consortium name="The Broad Institute Genome Sequencing Center for Infectious Disease"/>
            <person name="Wu L."/>
            <person name="Ma J."/>
        </authorList>
    </citation>
    <scope>NUCLEOTIDE SEQUENCE [LARGE SCALE GENOMIC DNA]</scope>
    <source>
        <strain evidence="2">KCTC 52344</strain>
    </source>
</reference>
<evidence type="ECO:0000313" key="2">
    <source>
        <dbReference type="Proteomes" id="UP001597510"/>
    </source>
</evidence>
<organism evidence="1 2">
    <name type="scientific">Emticicia soli</name>
    <dbReference type="NCBI Taxonomy" id="2027878"/>
    <lineage>
        <taxon>Bacteria</taxon>
        <taxon>Pseudomonadati</taxon>
        <taxon>Bacteroidota</taxon>
        <taxon>Cytophagia</taxon>
        <taxon>Cytophagales</taxon>
        <taxon>Leadbetterellaceae</taxon>
        <taxon>Emticicia</taxon>
    </lineage>
</organism>
<dbReference type="Proteomes" id="UP001597510">
    <property type="component" value="Unassembled WGS sequence"/>
</dbReference>
<evidence type="ECO:0000313" key="1">
    <source>
        <dbReference type="EMBL" id="MFD2523004.1"/>
    </source>
</evidence>
<comment type="caution">
    <text evidence="1">The sequence shown here is derived from an EMBL/GenBank/DDBJ whole genome shotgun (WGS) entry which is preliminary data.</text>
</comment>
<sequence length="189" mass="22039">MEEILFQSEDFFCVMDFSLSHKVLLIRGTTVTEKAGEYISHENIDLLFDGTHFVQIPTFFENGLLIKKGAEDLTINADITLKAGQYFEIINNKNSYFIKARGFEILKNNLDTAESSIDGKKYRPPSEYIRKEYIENYPYLLEGLEKHIDTFKKSDNWTLWNKSQRREVVLAFVPVAFYIKEETILEVIS</sequence>
<accession>A0ABW5JA95</accession>
<keyword evidence="2" id="KW-1185">Reference proteome</keyword>
<proteinExistence type="predicted"/>
<name>A0ABW5JA95_9BACT</name>
<gene>
    <name evidence="1" type="ORF">ACFSR2_19060</name>
</gene>
<dbReference type="RefSeq" id="WP_340240141.1">
    <property type="nucleotide sequence ID" value="NZ_JBBEWC010000018.1"/>
</dbReference>
<protein>
    <submittedName>
        <fullName evidence="1">Uncharacterized protein</fullName>
    </submittedName>
</protein>